<dbReference type="OrthoDB" id="421051at2759"/>
<feature type="domain" description="Cyclic nucleotide-binding" evidence="13">
    <location>
        <begin position="159"/>
        <end position="319"/>
    </location>
</feature>
<feature type="compositionally biased region" description="Polar residues" evidence="11">
    <location>
        <begin position="1241"/>
        <end position="1250"/>
    </location>
</feature>
<feature type="compositionally biased region" description="Basic and acidic residues" evidence="11">
    <location>
        <begin position="111"/>
        <end position="120"/>
    </location>
</feature>
<keyword evidence="6" id="KW-1133">Transmembrane helix</keyword>
<evidence type="ECO:0000256" key="10">
    <source>
        <dbReference type="RuleBase" id="RU361262"/>
    </source>
</evidence>
<feature type="chain" id="PRO_5002908833" description="Patatin" evidence="12">
    <location>
        <begin position="25"/>
        <end position="1629"/>
    </location>
</feature>
<feature type="region of interest" description="Disordered" evidence="11">
    <location>
        <begin position="43"/>
        <end position="149"/>
    </location>
</feature>
<feature type="compositionally biased region" description="Low complexity" evidence="11">
    <location>
        <begin position="1409"/>
        <end position="1420"/>
    </location>
</feature>
<dbReference type="InterPro" id="IPR018490">
    <property type="entry name" value="cNMP-bd_dom_sf"/>
</dbReference>
<comment type="similarity">
    <text evidence="2">Belongs to the NTE family.</text>
</comment>
<dbReference type="InterPro" id="IPR056556">
    <property type="entry name" value="NTE1_P-loop_dom"/>
</dbReference>
<dbReference type="PROSITE" id="PS50042">
    <property type="entry name" value="CNMP_BINDING_3"/>
    <property type="match status" value="2"/>
</dbReference>
<dbReference type="KEGG" id="mis:MICPUN_57554"/>
<feature type="region of interest" description="Disordered" evidence="11">
    <location>
        <begin position="1562"/>
        <end position="1595"/>
    </location>
</feature>
<evidence type="ECO:0000256" key="7">
    <source>
        <dbReference type="ARBA" id="ARBA00023098"/>
    </source>
</evidence>
<dbReference type="Gene3D" id="2.60.120.10">
    <property type="entry name" value="Jelly Rolls"/>
    <property type="match status" value="2"/>
</dbReference>
<dbReference type="PANTHER" id="PTHR14226:SF29">
    <property type="entry name" value="NEUROPATHY TARGET ESTERASE SWS"/>
    <property type="match status" value="1"/>
</dbReference>
<feature type="compositionally biased region" description="Low complexity" evidence="11">
    <location>
        <begin position="101"/>
        <end position="110"/>
    </location>
</feature>
<organism evidence="15 16">
    <name type="scientific">Micromonas commoda (strain RCC299 / NOUM17 / CCMP2709)</name>
    <name type="common">Picoplanktonic green alga</name>
    <dbReference type="NCBI Taxonomy" id="296587"/>
    <lineage>
        <taxon>Eukaryota</taxon>
        <taxon>Viridiplantae</taxon>
        <taxon>Chlorophyta</taxon>
        <taxon>Mamiellophyceae</taxon>
        <taxon>Mamiellales</taxon>
        <taxon>Mamiellaceae</taxon>
        <taxon>Micromonas</taxon>
    </lineage>
</organism>
<dbReference type="Pfam" id="PF24179">
    <property type="entry name" value="NTE_Ploop"/>
    <property type="match status" value="1"/>
</dbReference>
<feature type="active site" description="Proton acceptor" evidence="9">
    <location>
        <position position="1033"/>
    </location>
</feature>
<feature type="compositionally biased region" description="Basic residues" evidence="11">
    <location>
        <begin position="44"/>
        <end position="55"/>
    </location>
</feature>
<evidence type="ECO:0000256" key="2">
    <source>
        <dbReference type="ARBA" id="ARBA00006636"/>
    </source>
</evidence>
<dbReference type="PANTHER" id="PTHR14226">
    <property type="entry name" value="NEUROPATHY TARGET ESTERASE/SWISS CHEESE D.MELANOGASTER"/>
    <property type="match status" value="1"/>
</dbReference>
<dbReference type="InterPro" id="IPR000595">
    <property type="entry name" value="cNMP-bd_dom"/>
</dbReference>
<feature type="compositionally biased region" description="Acidic residues" evidence="11">
    <location>
        <begin position="213"/>
        <end position="225"/>
    </location>
</feature>
<sequence>MARLSRRTRRVLGLAAGAAALGWAARECALRSDGWFVRADPARAGRRGRGHRAAGHQRADETNRPRLLRLEREVVDADETGDDLGRQHHHHHHHGGDRSRSSAASSSCAGSRRDSFDHGSDVGGDDGTNTSTSGPSLNDQSQHGSGDAATPNFFASTKFFACLELEESQELFAASEEFDVPPNTVVFRQGDDSSSGIYIVVQGSLGVYLQENQADDGDGDEEESTGSDGKKKEKKEKERKVRGTKKTKAPLGPPFLTNILREGESVGDIDVLDNAPRGVSCITQDDGARLVRVKQATLMEFIRAHPHTLETYVQQAVARLWRVAHFVLVDFLGLPRGPPTGDAVSLEEPRAIVRTPRHSSGGVEGNGSSGVSNGSSGGNGRAPPASLLLRHLPHIVACCPRVEVPDDGAIHREGEQADDFLLVLKGTCRSDAVPWPKGNGARGPPARAPVLIGASAFLTRSARQETLRVSLDDEEDDEEDEDSGAAVAGGEIRPANPKAPAVSSSSNPQECVVYSIGALELAALKERSPEAFIATVLAASCSLSPLLRRFISLGLNRVWLSAGEAAYLQGEEATSMYVLISGRIRLLQNREKNRAIGAANDVPRTTTTTTTSRPGFGRGGFTHEERGRGETIGEAPLLAGGRYPSTAMCLRDSELVRMSRGALTLVCARNPVAASRLLEAMARKLHATLKGAGAKPDMVTICLVPATGAADARATATLARDLRRALRGFGPTLWLDEEGARQVFNDDTVGKLQSKFYRSKMTGWMAQQEENYRFILLQADASASPWSQVCVSQADKILVVARASNPDPNPQAHEQRLLWRRRRGAATELVLVHDPGEAPRNLRRFRTTRPDVGRHHPLRLEAEEDLQRLARHIAGHAVGVVLTGGGGHGLAHLGALRALEDSGVPVDCVGGTSQGALMAALYARHASTTHMLPRVKELVGALSSPRHLLTDLTLPVLSIFSGKGVDRILRTVLGDTDIEDLWLSFFCVSTNLTSGGLSTHTSGTVWRYVRASMTILGMLPPVRDDQTGDLLVDGGYLNAIPVDVLRERMGVETVVVVDVEDNDYTAFRNLTPHDGGLGGWRLLWERINPFGSWLGRWFLGPSIDEASPASGGGGGGGSGSGGNRTGDRAVTAAAPSYASLLNALTTAASSRHLAQARKEHAVNLYLRPPGVSGWVAPLTPNRVDALVRRAHRYACGAIADWQRAASAERVRDANAARAEARDLAESRGAFHLGSPVRASSAGDTGVTTPSAGGDKGVTTPSAAHGDDDDLLAAARGGARGTKGTREPNDASPGSLGDGAGRLRTTSEGLSVHVGAGGGAARSPRTSQGHQTPRRISATLPPQPPGHQGLPPRESGRDWSESGRDDGGRSRCSLSSSSYDTAGSTHVFGSVGSSFASIDHHHDAASEPRTTTTTVTKAVTKTSDDPSGGRNPSSSRLGGGLDGSGSALAALQDAIASGVIDPPAATTTSRPRRRSEPEPMHLQSLLFSTMHPKDADDDAEEKPEPKRRSVDEQEFADRMGIPPASNPGATTVTRQKTSRGLPVMTQLVDRRALAGETRWGEWLSRDKSPGAGAFDSFPDELPSASPRGSGEWRRRRSFSAGDMELRAAAMAAVKSVREDQARSRVGSPVA</sequence>
<dbReference type="GO" id="GO:0004622">
    <property type="term" value="F:phosphatidylcholine lysophospholipase activity"/>
    <property type="evidence" value="ECO:0007669"/>
    <property type="project" value="UniProtKB-ARBA"/>
</dbReference>
<feature type="compositionally biased region" description="Basic and acidic residues" evidence="11">
    <location>
        <begin position="1501"/>
        <end position="1516"/>
    </location>
</feature>
<feature type="short sequence motif" description="GXGXXG" evidence="9">
    <location>
        <begin position="884"/>
        <end position="889"/>
    </location>
</feature>
<dbReference type="InterPro" id="IPR014710">
    <property type="entry name" value="RmlC-like_jellyroll"/>
</dbReference>
<feature type="compositionally biased region" description="Low complexity" evidence="11">
    <location>
        <begin position="603"/>
        <end position="615"/>
    </location>
</feature>
<feature type="active site" description="Nucleophile" evidence="9">
    <location>
        <position position="913"/>
    </location>
</feature>
<feature type="region of interest" description="Disordered" evidence="11">
    <location>
        <begin position="1400"/>
        <end position="1444"/>
    </location>
</feature>
<evidence type="ECO:0000256" key="3">
    <source>
        <dbReference type="ARBA" id="ARBA00022692"/>
    </source>
</evidence>
<keyword evidence="4 9" id="KW-0378">Hydrolase</keyword>
<feature type="region of interest" description="Disordered" evidence="11">
    <location>
        <begin position="468"/>
        <end position="506"/>
    </location>
</feature>
<feature type="short sequence motif" description="DGA/G" evidence="9">
    <location>
        <begin position="1033"/>
        <end position="1035"/>
    </location>
</feature>
<comment type="function">
    <text evidence="10">Lipolytic acyl hydrolase (LAH).</text>
</comment>
<keyword evidence="8" id="KW-0472">Membrane</keyword>
<comment type="similarity">
    <text evidence="10">Belongs to the patatin family.</text>
</comment>
<evidence type="ECO:0000256" key="4">
    <source>
        <dbReference type="ARBA" id="ARBA00022801"/>
    </source>
</evidence>
<feature type="signal peptide" evidence="12">
    <location>
        <begin position="1"/>
        <end position="24"/>
    </location>
</feature>
<dbReference type="CDD" id="cd00038">
    <property type="entry name" value="CAP_ED"/>
    <property type="match status" value="2"/>
</dbReference>
<dbReference type="SMART" id="SM00100">
    <property type="entry name" value="cNMP"/>
    <property type="match status" value="2"/>
</dbReference>
<feature type="compositionally biased region" description="Basic and acidic residues" evidence="11">
    <location>
        <begin position="1353"/>
        <end position="1368"/>
    </location>
</feature>
<evidence type="ECO:0000256" key="8">
    <source>
        <dbReference type="ARBA" id="ARBA00023136"/>
    </source>
</evidence>
<keyword evidence="7 9" id="KW-0443">Lipid metabolism</keyword>
<protein>
    <recommendedName>
        <fullName evidence="10">Patatin</fullName>
        <ecNumber evidence="10">3.1.1.-</ecNumber>
    </recommendedName>
</protein>
<evidence type="ECO:0000259" key="13">
    <source>
        <dbReference type="PROSITE" id="PS50042"/>
    </source>
</evidence>
<dbReference type="InterPro" id="IPR016035">
    <property type="entry name" value="Acyl_Trfase/lysoPLipase"/>
</dbReference>
<dbReference type="STRING" id="296587.C1E348"/>
<evidence type="ECO:0000256" key="12">
    <source>
        <dbReference type="SAM" id="SignalP"/>
    </source>
</evidence>
<feature type="compositionally biased region" description="Low complexity" evidence="11">
    <location>
        <begin position="1369"/>
        <end position="1379"/>
    </location>
</feature>
<feature type="compositionally biased region" description="Basic and acidic residues" evidence="11">
    <location>
        <begin position="228"/>
        <end position="241"/>
    </location>
</feature>
<keyword evidence="16" id="KW-1185">Reference proteome</keyword>
<dbReference type="Gene3D" id="3.40.1090.10">
    <property type="entry name" value="Cytosolic phospholipase A2 catalytic domain"/>
    <property type="match status" value="2"/>
</dbReference>
<dbReference type="GO" id="GO:0016020">
    <property type="term" value="C:membrane"/>
    <property type="evidence" value="ECO:0007669"/>
    <property type="project" value="UniProtKB-SubCell"/>
</dbReference>
<evidence type="ECO:0000256" key="5">
    <source>
        <dbReference type="ARBA" id="ARBA00022963"/>
    </source>
</evidence>
<keyword evidence="12" id="KW-0732">Signal</keyword>
<evidence type="ECO:0000313" key="15">
    <source>
        <dbReference type="EMBL" id="ACO62493.1"/>
    </source>
</evidence>
<proteinExistence type="inferred from homology"/>
<dbReference type="PROSITE" id="PS51635">
    <property type="entry name" value="PNPLA"/>
    <property type="match status" value="1"/>
</dbReference>
<feature type="region of interest" description="Disordered" evidence="11">
    <location>
        <begin position="603"/>
        <end position="627"/>
    </location>
</feature>
<feature type="region of interest" description="Disordered" evidence="11">
    <location>
        <begin position="355"/>
        <end position="384"/>
    </location>
</feature>
<evidence type="ECO:0000313" key="16">
    <source>
        <dbReference type="Proteomes" id="UP000002009"/>
    </source>
</evidence>
<reference evidence="15 16" key="1">
    <citation type="journal article" date="2009" name="Science">
        <title>Green evolution and dynamic adaptations revealed by genomes of the marine picoeukaryotes Micromonas.</title>
        <authorList>
            <person name="Worden A.Z."/>
            <person name="Lee J.H."/>
            <person name="Mock T."/>
            <person name="Rouze P."/>
            <person name="Simmons M.P."/>
            <person name="Aerts A.L."/>
            <person name="Allen A.E."/>
            <person name="Cuvelier M.L."/>
            <person name="Derelle E."/>
            <person name="Everett M.V."/>
            <person name="Foulon E."/>
            <person name="Grimwood J."/>
            <person name="Gundlach H."/>
            <person name="Henrissat B."/>
            <person name="Napoli C."/>
            <person name="McDonald S.M."/>
            <person name="Parker M.S."/>
            <person name="Rombauts S."/>
            <person name="Salamov A."/>
            <person name="Von Dassow P."/>
            <person name="Badger J.H."/>
            <person name="Coutinho P.M."/>
            <person name="Demir E."/>
            <person name="Dubchak I."/>
            <person name="Gentemann C."/>
            <person name="Eikrem W."/>
            <person name="Gready J.E."/>
            <person name="John U."/>
            <person name="Lanier W."/>
            <person name="Lindquist E.A."/>
            <person name="Lucas S."/>
            <person name="Mayer K.F."/>
            <person name="Moreau H."/>
            <person name="Not F."/>
            <person name="Otillar R."/>
            <person name="Panaud O."/>
            <person name="Pangilinan J."/>
            <person name="Paulsen I."/>
            <person name="Piegu B."/>
            <person name="Poliakov A."/>
            <person name="Robbens S."/>
            <person name="Schmutz J."/>
            <person name="Toulza E."/>
            <person name="Wyss T."/>
            <person name="Zelensky A."/>
            <person name="Zhou K."/>
            <person name="Armbrust E.V."/>
            <person name="Bhattacharya D."/>
            <person name="Goodenough U.W."/>
            <person name="Van de Peer Y."/>
            <person name="Grigoriev I.V."/>
        </authorList>
    </citation>
    <scope>NUCLEOTIDE SEQUENCE [LARGE SCALE GENOMIC DNA]</scope>
    <source>
        <strain evidence="16">RCC299 / NOUM17</strain>
    </source>
</reference>
<dbReference type="eggNOG" id="KOG2968">
    <property type="taxonomic scope" value="Eukaryota"/>
</dbReference>
<evidence type="ECO:0000259" key="14">
    <source>
        <dbReference type="PROSITE" id="PS51635"/>
    </source>
</evidence>
<dbReference type="SUPFAM" id="SSF52151">
    <property type="entry name" value="FabD/lysophospholipase-like"/>
    <property type="match status" value="1"/>
</dbReference>
<evidence type="ECO:0000256" key="9">
    <source>
        <dbReference type="PROSITE-ProRule" id="PRU01161"/>
    </source>
</evidence>
<feature type="compositionally biased region" description="Gly residues" evidence="11">
    <location>
        <begin position="1110"/>
        <end position="1124"/>
    </location>
</feature>
<dbReference type="Proteomes" id="UP000002009">
    <property type="component" value="Chromosome 4"/>
</dbReference>
<feature type="domain" description="PNPLA" evidence="14">
    <location>
        <begin position="880"/>
        <end position="1046"/>
    </location>
</feature>
<dbReference type="EMBL" id="CP001325">
    <property type="protein sequence ID" value="ACO62493.1"/>
    <property type="molecule type" value="Genomic_DNA"/>
</dbReference>
<feature type="region of interest" description="Disordered" evidence="11">
    <location>
        <begin position="1229"/>
        <end position="1380"/>
    </location>
</feature>
<dbReference type="InterPro" id="IPR002641">
    <property type="entry name" value="PNPLA_dom"/>
</dbReference>
<dbReference type="GeneID" id="8242898"/>
<feature type="domain" description="Cyclic nucleotide-binding" evidence="13">
    <location>
        <begin position="560"/>
        <end position="684"/>
    </location>
</feature>
<evidence type="ECO:0000256" key="11">
    <source>
        <dbReference type="SAM" id="MobiDB-lite"/>
    </source>
</evidence>
<feature type="region of interest" description="Disordered" evidence="11">
    <location>
        <begin position="212"/>
        <end position="254"/>
    </location>
</feature>
<feature type="region of interest" description="Disordered" evidence="11">
    <location>
        <begin position="1108"/>
        <end position="1128"/>
    </location>
</feature>
<gene>
    <name evidence="15" type="ORF">MICPUN_57554</name>
</gene>
<comment type="domain">
    <text evidence="10">The nitrogen atoms of the two glycine residues in the GGXR motif define the oxyanion hole, and stabilize the oxyanion that forms during the nucleophilic attack by the catalytic serine during substrate cleavage.</text>
</comment>
<feature type="compositionally biased region" description="Basic and acidic residues" evidence="11">
    <location>
        <begin position="57"/>
        <end position="75"/>
    </location>
</feature>
<dbReference type="SUPFAM" id="SSF51206">
    <property type="entry name" value="cAMP-binding domain-like"/>
    <property type="match status" value="2"/>
</dbReference>
<dbReference type="OMA" id="FFACLEL"/>
<keyword evidence="3" id="KW-0812">Transmembrane</keyword>
<evidence type="ECO:0000256" key="6">
    <source>
        <dbReference type="ARBA" id="ARBA00022989"/>
    </source>
</evidence>
<feature type="compositionally biased region" description="Acidic residues" evidence="11">
    <location>
        <begin position="472"/>
        <end position="483"/>
    </location>
</feature>
<keyword evidence="5 9" id="KW-0442">Lipid degradation</keyword>
<feature type="compositionally biased region" description="Polar residues" evidence="11">
    <location>
        <begin position="135"/>
        <end position="144"/>
    </location>
</feature>
<name>C1E348_MICCC</name>
<comment type="subcellular location">
    <subcellularLocation>
        <location evidence="1">Membrane</location>
    </subcellularLocation>
</comment>
<dbReference type="Pfam" id="PF01734">
    <property type="entry name" value="Patatin"/>
    <property type="match status" value="1"/>
</dbReference>
<feature type="short sequence motif" description="GXSXG" evidence="9">
    <location>
        <begin position="911"/>
        <end position="915"/>
    </location>
</feature>
<dbReference type="RefSeq" id="XP_002501235.1">
    <property type="nucleotide sequence ID" value="XM_002501189.1"/>
</dbReference>
<dbReference type="EC" id="3.1.1.-" evidence="10"/>
<evidence type="ECO:0000256" key="1">
    <source>
        <dbReference type="ARBA" id="ARBA00004370"/>
    </source>
</evidence>
<accession>C1E348</accession>
<dbReference type="InParanoid" id="C1E348"/>
<dbReference type="GO" id="GO:0016042">
    <property type="term" value="P:lipid catabolic process"/>
    <property type="evidence" value="ECO:0007669"/>
    <property type="project" value="UniProtKB-UniRule"/>
</dbReference>
<feature type="region of interest" description="Disordered" evidence="11">
    <location>
        <begin position="1458"/>
        <end position="1540"/>
    </location>
</feature>
<dbReference type="InterPro" id="IPR050301">
    <property type="entry name" value="NTE"/>
</dbReference>